<gene>
    <name evidence="3" type="ORF">G3574_02095</name>
</gene>
<dbReference type="Pfam" id="PF00563">
    <property type="entry name" value="EAL"/>
    <property type="match status" value="1"/>
</dbReference>
<dbReference type="Pfam" id="PF08668">
    <property type="entry name" value="HDOD"/>
    <property type="match status" value="1"/>
</dbReference>
<dbReference type="InterPro" id="IPR014408">
    <property type="entry name" value="dGMP_Pdiesterase_EAL/HD-GYP"/>
</dbReference>
<dbReference type="PROSITE" id="PS51833">
    <property type="entry name" value="HDOD"/>
    <property type="match status" value="1"/>
</dbReference>
<dbReference type="SUPFAM" id="SSF141868">
    <property type="entry name" value="EAL domain-like"/>
    <property type="match status" value="1"/>
</dbReference>
<evidence type="ECO:0000313" key="4">
    <source>
        <dbReference type="Proteomes" id="UP000482155"/>
    </source>
</evidence>
<proteinExistence type="predicted"/>
<reference evidence="3 4" key="1">
    <citation type="submission" date="2020-02" db="EMBL/GenBank/DDBJ databases">
        <authorList>
            <person name="Kim M.K."/>
        </authorList>
    </citation>
    <scope>NUCLEOTIDE SEQUENCE [LARGE SCALE GENOMIC DNA]</scope>
    <source>
        <strain evidence="3 4">17J57-3</strain>
    </source>
</reference>
<protein>
    <submittedName>
        <fullName evidence="3">EAL domain-containing protein</fullName>
    </submittedName>
</protein>
<feature type="region of interest" description="Disordered" evidence="1">
    <location>
        <begin position="387"/>
        <end position="414"/>
    </location>
</feature>
<comment type="caution">
    <text evidence="3">The sequence shown here is derived from an EMBL/GenBank/DDBJ whole genome shotgun (WGS) entry which is preliminary data.</text>
</comment>
<dbReference type="EMBL" id="JAAIVB010000008">
    <property type="protein sequence ID" value="NEX59860.1"/>
    <property type="molecule type" value="Genomic_DNA"/>
</dbReference>
<dbReference type="AlphaFoldDB" id="A0A6B3SGU9"/>
<dbReference type="PIRSF" id="PIRSF003180">
    <property type="entry name" value="DiGMPpdiest_YuxH"/>
    <property type="match status" value="1"/>
</dbReference>
<dbReference type="RefSeq" id="WP_163960344.1">
    <property type="nucleotide sequence ID" value="NZ_JAAIVB010000008.1"/>
</dbReference>
<dbReference type="PANTHER" id="PTHR33525:SF4">
    <property type="entry name" value="CYCLIC DI-GMP PHOSPHODIESTERASE CDGJ"/>
    <property type="match status" value="1"/>
</dbReference>
<dbReference type="InterPro" id="IPR052340">
    <property type="entry name" value="RNase_Y/CdgJ"/>
</dbReference>
<evidence type="ECO:0000259" key="2">
    <source>
        <dbReference type="PROSITE" id="PS51833"/>
    </source>
</evidence>
<dbReference type="SUPFAM" id="SSF109604">
    <property type="entry name" value="HD-domain/PDEase-like"/>
    <property type="match status" value="1"/>
</dbReference>
<feature type="domain" description="HDOD" evidence="2">
    <location>
        <begin position="217"/>
        <end position="408"/>
    </location>
</feature>
<keyword evidence="4" id="KW-1185">Reference proteome</keyword>
<dbReference type="PANTHER" id="PTHR33525">
    <property type="match status" value="1"/>
</dbReference>
<dbReference type="Gene3D" id="1.10.3210.10">
    <property type="entry name" value="Hypothetical protein af1432"/>
    <property type="match status" value="1"/>
</dbReference>
<evidence type="ECO:0000313" key="3">
    <source>
        <dbReference type="EMBL" id="NEX59860.1"/>
    </source>
</evidence>
<sequence length="452" mass="49046">MKQSAARIPDALHVVSQEREQFFLARQPIVDRGRELVAFELLFRRAEAGPADVTDDIMATASVISHASELGLVNVIGGKLGFINVDASALMSDFIRVLPPSKFVLEILETVDVTDAIVERVRHLIEAGYTFALDDVVAESEPVRRLLPLADIIKCDVCAVSSQELDRLSRRFMAAGKSLLAEKVETPEKFEQCLALGFDFFQGNFLARPVVMTGTKVAPSAATVLQLMTQILSHADADTLAQVIERDPALRESLLDLARRAEPAGAAQVRSIGEALRLMGRRRLHRWLQIMLYAQTGQPGRAASPLVAKAAARGRLMELLAARLHPGDRAAGDTAFTAGALSLMHILFDMPVQRILPRLPANQALRDALTARQGEFGTMLRLVESLDESGNDGVDGGGNDNGKASGNDGGHGGNRHHCDRLQALLDSLGLASEDLYALQVQAYEWSDRIAHG</sequence>
<dbReference type="SMART" id="SM00052">
    <property type="entry name" value="EAL"/>
    <property type="match status" value="1"/>
</dbReference>
<dbReference type="InterPro" id="IPR013976">
    <property type="entry name" value="HDOD"/>
</dbReference>
<dbReference type="InterPro" id="IPR001633">
    <property type="entry name" value="EAL_dom"/>
</dbReference>
<dbReference type="Gene3D" id="3.20.20.450">
    <property type="entry name" value="EAL domain"/>
    <property type="match status" value="1"/>
</dbReference>
<dbReference type="InterPro" id="IPR035919">
    <property type="entry name" value="EAL_sf"/>
</dbReference>
<accession>A0A6B3SGU9</accession>
<name>A0A6B3SGU9_9BURK</name>
<dbReference type="Proteomes" id="UP000482155">
    <property type="component" value="Unassembled WGS sequence"/>
</dbReference>
<evidence type="ECO:0000256" key="1">
    <source>
        <dbReference type="SAM" id="MobiDB-lite"/>
    </source>
</evidence>
<organism evidence="3 4">
    <name type="scientific">Noviherbaspirillum galbum</name>
    <dbReference type="NCBI Taxonomy" id="2709383"/>
    <lineage>
        <taxon>Bacteria</taxon>
        <taxon>Pseudomonadati</taxon>
        <taxon>Pseudomonadota</taxon>
        <taxon>Betaproteobacteria</taxon>
        <taxon>Burkholderiales</taxon>
        <taxon>Oxalobacteraceae</taxon>
        <taxon>Noviherbaspirillum</taxon>
    </lineage>
</organism>